<dbReference type="GO" id="GO:0000045">
    <property type="term" value="P:autophagosome assembly"/>
    <property type="evidence" value="ECO:0007669"/>
    <property type="project" value="TreeGrafter"/>
</dbReference>
<dbReference type="Pfam" id="PF07855">
    <property type="entry name" value="ATG101"/>
    <property type="match status" value="1"/>
</dbReference>
<dbReference type="PANTHER" id="PTHR13292:SF0">
    <property type="entry name" value="AUTOPHAGY-RELATED PROTEIN 101"/>
    <property type="match status" value="1"/>
</dbReference>
<organism evidence="4 5">
    <name type="scientific">Sphaeroforma arctica JP610</name>
    <dbReference type="NCBI Taxonomy" id="667725"/>
    <lineage>
        <taxon>Eukaryota</taxon>
        <taxon>Ichthyosporea</taxon>
        <taxon>Ichthyophonida</taxon>
        <taxon>Sphaeroforma</taxon>
    </lineage>
</organism>
<dbReference type="GO" id="GO:1990316">
    <property type="term" value="C:Atg1/ULK1 kinase complex"/>
    <property type="evidence" value="ECO:0007669"/>
    <property type="project" value="TreeGrafter"/>
</dbReference>
<dbReference type="InterPro" id="IPR012445">
    <property type="entry name" value="ATG101"/>
</dbReference>
<proteinExistence type="inferred from homology"/>
<name>A0A0L0G7T5_9EUKA</name>
<dbReference type="GO" id="GO:0000407">
    <property type="term" value="C:phagophore assembly site"/>
    <property type="evidence" value="ECO:0007669"/>
    <property type="project" value="TreeGrafter"/>
</dbReference>
<dbReference type="EMBL" id="KQ241729">
    <property type="protein sequence ID" value="KNC84956.1"/>
    <property type="molecule type" value="Genomic_DNA"/>
</dbReference>
<keyword evidence="3" id="KW-0072">Autophagy</keyword>
<dbReference type="GO" id="GO:0019901">
    <property type="term" value="F:protein kinase binding"/>
    <property type="evidence" value="ECO:0007669"/>
    <property type="project" value="TreeGrafter"/>
</dbReference>
<evidence type="ECO:0000313" key="4">
    <source>
        <dbReference type="EMBL" id="KNC84956.1"/>
    </source>
</evidence>
<evidence type="ECO:0000256" key="1">
    <source>
        <dbReference type="ARBA" id="ARBA00007130"/>
    </source>
</evidence>
<dbReference type="Proteomes" id="UP000054560">
    <property type="component" value="Unassembled WGS sequence"/>
</dbReference>
<evidence type="ECO:0000313" key="5">
    <source>
        <dbReference type="Proteomes" id="UP000054560"/>
    </source>
</evidence>
<protein>
    <recommendedName>
        <fullName evidence="2">Autophagy-related protein 101</fullName>
    </recommendedName>
</protein>
<accession>A0A0L0G7T5</accession>
<dbReference type="GeneID" id="25903351"/>
<comment type="similarity">
    <text evidence="1">Belongs to the ATG101 family.</text>
</comment>
<dbReference type="AlphaFoldDB" id="A0A0L0G7T5"/>
<sequence>MESVEDRVQDFCDALDHMANMEEKRAQIRITFSEIREKTNMLMITRQESVVWEEWTIRTQLLMPRTDTERRDMKRQVEEQILKNTERIIHACNSKYNHIPRVPNSSLFPFPFEITLPKNKGRWGGGLDYYRKIVNESGGANPSGS</sequence>
<reference evidence="4 5" key="1">
    <citation type="submission" date="2011-02" db="EMBL/GenBank/DDBJ databases">
        <title>The Genome Sequence of Sphaeroforma arctica JP610.</title>
        <authorList>
            <consortium name="The Broad Institute Genome Sequencing Platform"/>
            <person name="Russ C."/>
            <person name="Cuomo C."/>
            <person name="Young S.K."/>
            <person name="Zeng Q."/>
            <person name="Gargeya S."/>
            <person name="Alvarado L."/>
            <person name="Berlin A."/>
            <person name="Chapman S.B."/>
            <person name="Chen Z."/>
            <person name="Freedman E."/>
            <person name="Gellesch M."/>
            <person name="Goldberg J."/>
            <person name="Griggs A."/>
            <person name="Gujja S."/>
            <person name="Heilman E."/>
            <person name="Heiman D."/>
            <person name="Howarth C."/>
            <person name="Mehta T."/>
            <person name="Neiman D."/>
            <person name="Pearson M."/>
            <person name="Roberts A."/>
            <person name="Saif S."/>
            <person name="Shea T."/>
            <person name="Shenoy N."/>
            <person name="Sisk P."/>
            <person name="Stolte C."/>
            <person name="Sykes S."/>
            <person name="White J."/>
            <person name="Yandava C."/>
            <person name="Burger G."/>
            <person name="Gray M.W."/>
            <person name="Holland P.W.H."/>
            <person name="King N."/>
            <person name="Lang F.B.F."/>
            <person name="Roger A.J."/>
            <person name="Ruiz-Trillo I."/>
            <person name="Haas B."/>
            <person name="Nusbaum C."/>
            <person name="Birren B."/>
        </authorList>
    </citation>
    <scope>NUCLEOTIDE SEQUENCE [LARGE SCALE GENOMIC DNA]</scope>
    <source>
        <strain evidence="4 5">JP610</strain>
    </source>
</reference>
<dbReference type="RefSeq" id="XP_014158858.1">
    <property type="nucleotide sequence ID" value="XM_014303383.1"/>
</dbReference>
<gene>
    <name evidence="4" type="ORF">SARC_02847</name>
</gene>
<keyword evidence="5" id="KW-1185">Reference proteome</keyword>
<evidence type="ECO:0000256" key="3">
    <source>
        <dbReference type="ARBA" id="ARBA00023006"/>
    </source>
</evidence>
<dbReference type="PANTHER" id="PTHR13292">
    <property type="entry name" value="AUTOPHAGY-RELATED PROTEIN 101"/>
    <property type="match status" value="1"/>
</dbReference>
<dbReference type="STRING" id="667725.A0A0L0G7T5"/>
<dbReference type="OrthoDB" id="10259639at2759"/>
<evidence type="ECO:0000256" key="2">
    <source>
        <dbReference type="ARBA" id="ARBA00018874"/>
    </source>
</evidence>